<dbReference type="EMBL" id="FNAJ01000004">
    <property type="protein sequence ID" value="SDE08164.1"/>
    <property type="molecule type" value="Genomic_DNA"/>
</dbReference>
<proteinExistence type="predicted"/>
<dbReference type="PROSITE" id="PS51257">
    <property type="entry name" value="PROKAR_LIPOPROTEIN"/>
    <property type="match status" value="1"/>
</dbReference>
<evidence type="ECO:0000313" key="2">
    <source>
        <dbReference type="EMBL" id="SDE08164.1"/>
    </source>
</evidence>
<dbReference type="Proteomes" id="UP000321224">
    <property type="component" value="Unassembled WGS sequence"/>
</dbReference>
<organism evidence="1 4">
    <name type="scientific">Myxococcus virescens</name>
    <dbReference type="NCBI Taxonomy" id="83456"/>
    <lineage>
        <taxon>Bacteria</taxon>
        <taxon>Pseudomonadati</taxon>
        <taxon>Myxococcota</taxon>
        <taxon>Myxococcia</taxon>
        <taxon>Myxococcales</taxon>
        <taxon>Cystobacterineae</taxon>
        <taxon>Myxococcaceae</taxon>
        <taxon>Myxococcus</taxon>
    </lineage>
</organism>
<dbReference type="EMBL" id="BJVY01000015">
    <property type="protein sequence ID" value="GEL71397.1"/>
    <property type="molecule type" value="Genomic_DNA"/>
</dbReference>
<protein>
    <recommendedName>
        <fullName evidence="5">Lipoprotein</fullName>
    </recommendedName>
</protein>
<evidence type="ECO:0000313" key="3">
    <source>
        <dbReference type="Proteomes" id="UP000198717"/>
    </source>
</evidence>
<sequence>MSFPVVKAANVKGMGWGAVLLAGLVGCGQEARKPAPEQEAIEAVKAQAQQLQPPAGCTEITMGELANGIGLTPTMYSPQPTYRGNFDNFGDPAFPDPARIRLDVNTAPGVYDLSVGGGNTFTCDRCVFGYQDEGSPAEKFFVADAGTLLLAVKVSPQQTLGALTNVTLRESVDAPPLNAPYWGSAVVPGGECRWIRFATWNTVRQDGCDPRQGSLTANLPDTTCVPDDYVASDGTLERALGTKVQGEACTKTAAASESELASTDCEQGFACTDLLSENAQCLKTCDFMAPNPGCPSGTMCGVYGLCTEQSVLEQNGFTFDPALIGEICSLGFANYCGTEGARGVCADLDRDGKGECYPYHRARSECGPGDELGYMNYALSGGGFDRGHGFCYHDGL</sequence>
<dbReference type="RefSeq" id="WP_090490062.1">
    <property type="nucleotide sequence ID" value="NZ_BJVY01000015.1"/>
</dbReference>
<dbReference type="Proteomes" id="UP000198717">
    <property type="component" value="Unassembled WGS sequence"/>
</dbReference>
<reference evidence="2 3" key="1">
    <citation type="submission" date="2016-10" db="EMBL/GenBank/DDBJ databases">
        <authorList>
            <person name="Varghese N."/>
            <person name="Submissions S."/>
        </authorList>
    </citation>
    <scope>NUCLEOTIDE SEQUENCE [LARGE SCALE GENOMIC DNA]</scope>
    <source>
        <strain evidence="2 3">DSM 2260</strain>
    </source>
</reference>
<evidence type="ECO:0000313" key="1">
    <source>
        <dbReference type="EMBL" id="GEL71397.1"/>
    </source>
</evidence>
<comment type="caution">
    <text evidence="1">The sequence shown here is derived from an EMBL/GenBank/DDBJ whole genome shotgun (WGS) entry which is preliminary data.</text>
</comment>
<keyword evidence="3" id="KW-1185">Reference proteome</keyword>
<gene>
    <name evidence="1" type="ORF">MVI01_31810</name>
    <name evidence="2" type="ORF">SAMN04488504_104108</name>
</gene>
<dbReference type="AlphaFoldDB" id="A0A511HCW8"/>
<name>A0A511HCW8_9BACT</name>
<reference evidence="1 4" key="2">
    <citation type="submission" date="2019-07" db="EMBL/GenBank/DDBJ databases">
        <title>Whole genome shotgun sequence of Myxococcus virescens NBRC 100334.</title>
        <authorList>
            <person name="Hosoyama A."/>
            <person name="Uohara A."/>
            <person name="Ohji S."/>
            <person name="Ichikawa N."/>
        </authorList>
    </citation>
    <scope>NUCLEOTIDE SEQUENCE [LARGE SCALE GENOMIC DNA]</scope>
    <source>
        <strain evidence="1 4">NBRC 100334</strain>
    </source>
</reference>
<evidence type="ECO:0000313" key="4">
    <source>
        <dbReference type="Proteomes" id="UP000321224"/>
    </source>
</evidence>
<accession>A0A511HCW8</accession>
<evidence type="ECO:0008006" key="5">
    <source>
        <dbReference type="Google" id="ProtNLM"/>
    </source>
</evidence>